<dbReference type="PANTHER" id="PTHR43798:SF33">
    <property type="entry name" value="HYDROLASE, PUTATIVE (AFU_ORTHOLOGUE AFUA_2G14860)-RELATED"/>
    <property type="match status" value="1"/>
</dbReference>
<keyword evidence="3" id="KW-1185">Reference proteome</keyword>
<dbReference type="InterPro" id="IPR050266">
    <property type="entry name" value="AB_hydrolase_sf"/>
</dbReference>
<proteinExistence type="predicted"/>
<name>A0ABV4WQN1_9CYAN</name>
<keyword evidence="2" id="KW-0378">Hydrolase</keyword>
<dbReference type="Gene3D" id="3.40.50.1820">
    <property type="entry name" value="alpha/beta hydrolase"/>
    <property type="match status" value="1"/>
</dbReference>
<dbReference type="Proteomes" id="UP001576780">
    <property type="component" value="Unassembled WGS sequence"/>
</dbReference>
<comment type="caution">
    <text evidence="2">The sequence shown here is derived from an EMBL/GenBank/DDBJ whole genome shotgun (WGS) entry which is preliminary data.</text>
</comment>
<feature type="domain" description="AB hydrolase-1" evidence="1">
    <location>
        <begin position="30"/>
        <end position="144"/>
    </location>
</feature>
<reference evidence="2 3" key="1">
    <citation type="submission" date="2024-09" db="EMBL/GenBank/DDBJ databases">
        <title>Floridaenema gen nov. (Aerosakkonemataceae, Aerosakkonematales ord. nov., Cyanobacteria) from benthic tropical and subtropical fresh waters, with the description of four new species.</title>
        <authorList>
            <person name="Moretto J.A."/>
            <person name="Berthold D.E."/>
            <person name="Lefler F.W."/>
            <person name="Huang I.-S."/>
            <person name="Laughinghouse H. IV."/>
        </authorList>
    </citation>
    <scope>NUCLEOTIDE SEQUENCE [LARGE SCALE GENOMIC DNA]</scope>
    <source>
        <strain evidence="2 3">BLCC-F167</strain>
    </source>
</reference>
<organism evidence="2 3">
    <name type="scientific">Floridaenema evergladense BLCC-F167</name>
    <dbReference type="NCBI Taxonomy" id="3153639"/>
    <lineage>
        <taxon>Bacteria</taxon>
        <taxon>Bacillati</taxon>
        <taxon>Cyanobacteriota</taxon>
        <taxon>Cyanophyceae</taxon>
        <taxon>Oscillatoriophycideae</taxon>
        <taxon>Aerosakkonematales</taxon>
        <taxon>Aerosakkonemataceae</taxon>
        <taxon>Floridanema</taxon>
        <taxon>Floridanema evergladense</taxon>
    </lineage>
</organism>
<accession>A0ABV4WQN1</accession>
<evidence type="ECO:0000313" key="3">
    <source>
        <dbReference type="Proteomes" id="UP001576780"/>
    </source>
</evidence>
<dbReference type="PANTHER" id="PTHR43798">
    <property type="entry name" value="MONOACYLGLYCEROL LIPASE"/>
    <property type="match status" value="1"/>
</dbReference>
<dbReference type="EMBL" id="JBHFNT010000210">
    <property type="protein sequence ID" value="MFB2837405.1"/>
    <property type="molecule type" value="Genomic_DNA"/>
</dbReference>
<sequence>MESFFIEKQIDLVDSNIYYKEAGKANNSITILFIHGWAVSIEPYQEILNILSQRYHIVAPYLPGFGKSIAPHFVKDYSDYAVLLIDFLKALNLQSVHIVAHSLGGAIALAIAALKPTFVRSLIIADSTGIPMNSLPEVVLRRAIEMSTQMWQAKPKPTLAILERVLYNSLFNTRKVIETARIVLERDIRSILPRINTPCLIIWGANDLLTPIAMAQEFARNIKSSKLVIVEGVYHEWNFFFTATFTKAVSKFIDEIEARYPSFVATREGDR</sequence>
<dbReference type="SUPFAM" id="SSF53474">
    <property type="entry name" value="alpha/beta-Hydrolases"/>
    <property type="match status" value="1"/>
</dbReference>
<evidence type="ECO:0000313" key="2">
    <source>
        <dbReference type="EMBL" id="MFB2837405.1"/>
    </source>
</evidence>
<dbReference type="Pfam" id="PF00561">
    <property type="entry name" value="Abhydrolase_1"/>
    <property type="match status" value="1"/>
</dbReference>
<dbReference type="InterPro" id="IPR000073">
    <property type="entry name" value="AB_hydrolase_1"/>
</dbReference>
<evidence type="ECO:0000259" key="1">
    <source>
        <dbReference type="Pfam" id="PF00561"/>
    </source>
</evidence>
<dbReference type="PRINTS" id="PR00111">
    <property type="entry name" value="ABHYDROLASE"/>
</dbReference>
<gene>
    <name evidence="2" type="ORF">ACE1CA_23000</name>
</gene>
<protein>
    <submittedName>
        <fullName evidence="2">Alpha/beta fold hydrolase</fullName>
    </submittedName>
</protein>
<dbReference type="GO" id="GO:0016787">
    <property type="term" value="F:hydrolase activity"/>
    <property type="evidence" value="ECO:0007669"/>
    <property type="project" value="UniProtKB-KW"/>
</dbReference>
<dbReference type="InterPro" id="IPR029058">
    <property type="entry name" value="AB_hydrolase_fold"/>
</dbReference>